<protein>
    <submittedName>
        <fullName evidence="3">Glycosyltransferase family 4 protein</fullName>
        <ecNumber evidence="3">2.4.-.-</ecNumber>
    </submittedName>
</protein>
<dbReference type="EC" id="2.4.-.-" evidence="3"/>
<dbReference type="InterPro" id="IPR028098">
    <property type="entry name" value="Glyco_trans_4-like_N"/>
</dbReference>
<dbReference type="RefSeq" id="WP_326508019.1">
    <property type="nucleotide sequence ID" value="NZ_JAWIIV010000017.1"/>
</dbReference>
<dbReference type="GO" id="GO:0016757">
    <property type="term" value="F:glycosyltransferase activity"/>
    <property type="evidence" value="ECO:0007669"/>
    <property type="project" value="UniProtKB-KW"/>
</dbReference>
<gene>
    <name evidence="3" type="ORF">RY831_19300</name>
</gene>
<dbReference type="CDD" id="cd03801">
    <property type="entry name" value="GT4_PimA-like"/>
    <property type="match status" value="1"/>
</dbReference>
<keyword evidence="4" id="KW-1185">Reference proteome</keyword>
<reference evidence="3 4" key="1">
    <citation type="submission" date="2023-10" db="EMBL/GenBank/DDBJ databases">
        <title>Noviherbaspirillum sp. CPCC 100848 genome assembly.</title>
        <authorList>
            <person name="Li X.Y."/>
            <person name="Fang X.M."/>
        </authorList>
    </citation>
    <scope>NUCLEOTIDE SEQUENCE [LARGE SCALE GENOMIC DNA]</scope>
    <source>
        <strain evidence="3 4">CPCC 100848</strain>
    </source>
</reference>
<evidence type="ECO:0000259" key="2">
    <source>
        <dbReference type="Pfam" id="PF13439"/>
    </source>
</evidence>
<dbReference type="Pfam" id="PF00534">
    <property type="entry name" value="Glycos_transf_1"/>
    <property type="match status" value="1"/>
</dbReference>
<dbReference type="PANTHER" id="PTHR12526">
    <property type="entry name" value="GLYCOSYLTRANSFERASE"/>
    <property type="match status" value="1"/>
</dbReference>
<name>A0ABU6JCD6_9BURK</name>
<proteinExistence type="predicted"/>
<accession>A0ABU6JCD6</accession>
<evidence type="ECO:0000313" key="4">
    <source>
        <dbReference type="Proteomes" id="UP001352263"/>
    </source>
</evidence>
<feature type="domain" description="Glycosyltransferase subfamily 4-like N-terminal" evidence="2">
    <location>
        <begin position="38"/>
        <end position="212"/>
    </location>
</feature>
<comment type="caution">
    <text evidence="3">The sequence shown here is derived from an EMBL/GenBank/DDBJ whole genome shotgun (WGS) entry which is preliminary data.</text>
</comment>
<dbReference type="Proteomes" id="UP001352263">
    <property type="component" value="Unassembled WGS sequence"/>
</dbReference>
<evidence type="ECO:0000313" key="3">
    <source>
        <dbReference type="EMBL" id="MEC4721316.1"/>
    </source>
</evidence>
<dbReference type="Pfam" id="PF13439">
    <property type="entry name" value="Glyco_transf_4"/>
    <property type="match status" value="1"/>
</dbReference>
<sequence>MNARMPSVKAMDIPLDRPAASSAIIRVASLMRREGQTGLQTHVRAVLAAMQKAGRTATLVTPFDPPWWQVVPVFGLRKLVEPVSSAAGVWWHEHWHKVFLERMLRMHLQGGEPCVVYAQCPPSAQAALAARRGPQQRVVMVVHFNESQADEWAGKGLIAPDGRLFRAIRAREHQILHQVDGLVFVSDYMRRQLCARYPEIAQARHAVVPNFIADPQEPDTAPAGRPHRESNSIDADLINIGTLEPRKNQAYLLHIVAAARRRGVSLRVTLVGDGPDHAMLRASAATLGIADLVRFAGFIPDAAGLISKHRAYIHVARLESLPLVLIEALAHGVPVFAPAVGGIPEMFVDGVEGSMVPLDDADAAAATIIQRLESASGMAAAAAAARQRFLDCFESKATAARLAAFLDA</sequence>
<dbReference type="Gene3D" id="3.40.50.2000">
    <property type="entry name" value="Glycogen Phosphorylase B"/>
    <property type="match status" value="2"/>
</dbReference>
<dbReference type="PANTHER" id="PTHR12526:SF636">
    <property type="entry name" value="BLL3647 PROTEIN"/>
    <property type="match status" value="1"/>
</dbReference>
<organism evidence="3 4">
    <name type="scientific">Noviherbaspirillum album</name>
    <dbReference type="NCBI Taxonomy" id="3080276"/>
    <lineage>
        <taxon>Bacteria</taxon>
        <taxon>Pseudomonadati</taxon>
        <taxon>Pseudomonadota</taxon>
        <taxon>Betaproteobacteria</taxon>
        <taxon>Burkholderiales</taxon>
        <taxon>Oxalobacteraceae</taxon>
        <taxon>Noviherbaspirillum</taxon>
    </lineage>
</organism>
<keyword evidence="3" id="KW-0328">Glycosyltransferase</keyword>
<dbReference type="EMBL" id="JAWIIV010000017">
    <property type="protein sequence ID" value="MEC4721316.1"/>
    <property type="molecule type" value="Genomic_DNA"/>
</dbReference>
<dbReference type="SUPFAM" id="SSF53756">
    <property type="entry name" value="UDP-Glycosyltransferase/glycogen phosphorylase"/>
    <property type="match status" value="1"/>
</dbReference>
<feature type="domain" description="Glycosyl transferase family 1" evidence="1">
    <location>
        <begin position="234"/>
        <end position="387"/>
    </location>
</feature>
<keyword evidence="3" id="KW-0808">Transferase</keyword>
<evidence type="ECO:0000259" key="1">
    <source>
        <dbReference type="Pfam" id="PF00534"/>
    </source>
</evidence>
<dbReference type="InterPro" id="IPR001296">
    <property type="entry name" value="Glyco_trans_1"/>
</dbReference>